<keyword evidence="7 17" id="KW-0547">Nucleotide-binding</keyword>
<keyword evidence="18" id="KW-0479">Metal-binding</keyword>
<dbReference type="STRING" id="1173027.Mic7113_0755"/>
<keyword evidence="5" id="KW-0808">Transferase</keyword>
<sequence>MVSQKAQSSTSTYLTSHSLSIPSDLSMPKPNHPDPLGNHNRDLAWQIAPTLFLSFKYAWTGVRYAFITQRNFRIHTFMGILAVGLGVFLQLSSVEIAVISLTSGLVMVMELLNTAIESVVDLTVKQSYHDLAKIAKDCAAGAVLVSAIASLLVALALILPPLLTRIQSVLF</sequence>
<dbReference type="InterPro" id="IPR033717">
    <property type="entry name" value="UDPK"/>
</dbReference>
<dbReference type="eggNOG" id="COG0818">
    <property type="taxonomic scope" value="Bacteria"/>
</dbReference>
<keyword evidence="6 19" id="KW-0812">Transmembrane</keyword>
<evidence type="ECO:0000256" key="3">
    <source>
        <dbReference type="ARBA" id="ARBA00022475"/>
    </source>
</evidence>
<evidence type="ECO:0000256" key="15">
    <source>
        <dbReference type="PIRSR" id="PIRSR600829-1"/>
    </source>
</evidence>
<feature type="transmembrane region" description="Helical" evidence="19">
    <location>
        <begin position="141"/>
        <end position="163"/>
    </location>
</feature>
<evidence type="ECO:0000256" key="4">
    <source>
        <dbReference type="ARBA" id="ARBA00022516"/>
    </source>
</evidence>
<reference evidence="20 21" key="1">
    <citation type="submission" date="2012-06" db="EMBL/GenBank/DDBJ databases">
        <title>Finished chromosome of genome of Microcoleus sp. PCC 7113.</title>
        <authorList>
            <consortium name="US DOE Joint Genome Institute"/>
            <person name="Gugger M."/>
            <person name="Coursin T."/>
            <person name="Rippka R."/>
            <person name="Tandeau De Marsac N."/>
            <person name="Huntemann M."/>
            <person name="Wei C.-L."/>
            <person name="Han J."/>
            <person name="Detter J.C."/>
            <person name="Han C."/>
            <person name="Tapia R."/>
            <person name="Chen A."/>
            <person name="Kyrpides N."/>
            <person name="Mavromatis K."/>
            <person name="Markowitz V."/>
            <person name="Szeto E."/>
            <person name="Ivanova N."/>
            <person name="Pagani I."/>
            <person name="Pati A."/>
            <person name="Goodwin L."/>
            <person name="Nordberg H.P."/>
            <person name="Cantor M.N."/>
            <person name="Hua S.X."/>
            <person name="Woyke T."/>
            <person name="Kerfeld C.A."/>
        </authorList>
    </citation>
    <scope>NUCLEOTIDE SEQUENCE [LARGE SCALE GENOMIC DNA]</scope>
    <source>
        <strain evidence="20 21">PCC 7113</strain>
    </source>
</reference>
<dbReference type="InterPro" id="IPR036945">
    <property type="entry name" value="DAGK_sf"/>
</dbReference>
<keyword evidence="14" id="KW-1208">Phospholipid metabolism</keyword>
<dbReference type="PROSITE" id="PS01069">
    <property type="entry name" value="DAGK_PROKAR"/>
    <property type="match status" value="1"/>
</dbReference>
<keyword evidence="8 20" id="KW-0418">Kinase</keyword>
<name>K9WA27_9CYAN</name>
<dbReference type="Gene3D" id="1.10.287.3610">
    <property type="match status" value="1"/>
</dbReference>
<dbReference type="PANTHER" id="PTHR34299:SF1">
    <property type="entry name" value="DIACYLGLYCEROL KINASE"/>
    <property type="match status" value="1"/>
</dbReference>
<dbReference type="InterPro" id="IPR000829">
    <property type="entry name" value="DAGK"/>
</dbReference>
<dbReference type="OrthoDB" id="9789934at2"/>
<evidence type="ECO:0000256" key="11">
    <source>
        <dbReference type="ARBA" id="ARBA00023098"/>
    </source>
</evidence>
<dbReference type="PATRIC" id="fig|1173027.3.peg.829"/>
<dbReference type="HOGENOM" id="CLU_112343_2_0_3"/>
<comment type="cofactor">
    <cofactor evidence="18">
        <name>Mg(2+)</name>
        <dbReference type="ChEBI" id="CHEBI:18420"/>
    </cofactor>
    <text evidence="18">Mn(2+), Zn(2+), Cd(2+) and Co(2+) support activity to lesser extents.</text>
</comment>
<dbReference type="GO" id="GO:0016301">
    <property type="term" value="F:kinase activity"/>
    <property type="evidence" value="ECO:0007669"/>
    <property type="project" value="UniProtKB-KW"/>
</dbReference>
<dbReference type="GO" id="GO:0005524">
    <property type="term" value="F:ATP binding"/>
    <property type="evidence" value="ECO:0007669"/>
    <property type="project" value="UniProtKB-KW"/>
</dbReference>
<evidence type="ECO:0000256" key="18">
    <source>
        <dbReference type="PIRSR" id="PIRSR600829-4"/>
    </source>
</evidence>
<keyword evidence="9 17" id="KW-0067">ATP-binding</keyword>
<keyword evidence="10 19" id="KW-1133">Transmembrane helix</keyword>
<dbReference type="GO" id="GO:0005886">
    <property type="term" value="C:plasma membrane"/>
    <property type="evidence" value="ECO:0007669"/>
    <property type="project" value="UniProtKB-SubCell"/>
</dbReference>
<dbReference type="GO" id="GO:0046872">
    <property type="term" value="F:metal ion binding"/>
    <property type="evidence" value="ECO:0007669"/>
    <property type="project" value="UniProtKB-KW"/>
</dbReference>
<dbReference type="Proteomes" id="UP000010471">
    <property type="component" value="Chromosome"/>
</dbReference>
<feature type="active site" description="Proton acceptor" evidence="15">
    <location>
        <position position="110"/>
    </location>
</feature>
<keyword evidence="12 19" id="KW-0472">Membrane</keyword>
<feature type="binding site" evidence="17">
    <location>
        <position position="57"/>
    </location>
    <ligand>
        <name>ATP</name>
        <dbReference type="ChEBI" id="CHEBI:30616"/>
    </ligand>
</feature>
<evidence type="ECO:0000256" key="6">
    <source>
        <dbReference type="ARBA" id="ARBA00022692"/>
    </source>
</evidence>
<comment type="similarity">
    <text evidence="2">Belongs to the bacterial diacylglycerol kinase family.</text>
</comment>
<evidence type="ECO:0000256" key="16">
    <source>
        <dbReference type="PIRSR" id="PIRSR600829-2"/>
    </source>
</evidence>
<feature type="binding site" evidence="17">
    <location>
        <begin position="136"/>
        <end position="137"/>
    </location>
    <ligand>
        <name>ATP</name>
        <dbReference type="ChEBI" id="CHEBI:30616"/>
    </ligand>
</feature>
<dbReference type="KEGG" id="mic:Mic7113_0755"/>
<feature type="binding site" evidence="17">
    <location>
        <position position="117"/>
    </location>
    <ligand>
        <name>ATP</name>
        <dbReference type="ChEBI" id="CHEBI:30616"/>
    </ligand>
</feature>
<keyword evidence="13" id="KW-0594">Phospholipid biosynthesis</keyword>
<keyword evidence="21" id="KW-1185">Reference proteome</keyword>
<evidence type="ECO:0000256" key="9">
    <source>
        <dbReference type="ARBA" id="ARBA00022840"/>
    </source>
</evidence>
<evidence type="ECO:0000256" key="1">
    <source>
        <dbReference type="ARBA" id="ARBA00004651"/>
    </source>
</evidence>
<accession>K9WA27</accession>
<evidence type="ECO:0000313" key="20">
    <source>
        <dbReference type="EMBL" id="AFZ16666.1"/>
    </source>
</evidence>
<evidence type="ECO:0000256" key="14">
    <source>
        <dbReference type="ARBA" id="ARBA00023264"/>
    </source>
</evidence>
<evidence type="ECO:0000256" key="13">
    <source>
        <dbReference type="ARBA" id="ARBA00023209"/>
    </source>
</evidence>
<evidence type="ECO:0000256" key="7">
    <source>
        <dbReference type="ARBA" id="ARBA00022741"/>
    </source>
</evidence>
<evidence type="ECO:0000313" key="21">
    <source>
        <dbReference type="Proteomes" id="UP000010471"/>
    </source>
</evidence>
<proteinExistence type="inferred from homology"/>
<evidence type="ECO:0000256" key="12">
    <source>
        <dbReference type="ARBA" id="ARBA00023136"/>
    </source>
</evidence>
<keyword evidence="3" id="KW-1003">Cell membrane</keyword>
<organism evidence="20 21">
    <name type="scientific">Allocoleopsis franciscana PCC 7113</name>
    <dbReference type="NCBI Taxonomy" id="1173027"/>
    <lineage>
        <taxon>Bacteria</taxon>
        <taxon>Bacillati</taxon>
        <taxon>Cyanobacteriota</taxon>
        <taxon>Cyanophyceae</taxon>
        <taxon>Coleofasciculales</taxon>
        <taxon>Coleofasciculaceae</taxon>
        <taxon>Allocoleopsis</taxon>
        <taxon>Allocoleopsis franciscana</taxon>
    </lineage>
</organism>
<evidence type="ECO:0000256" key="5">
    <source>
        <dbReference type="ARBA" id="ARBA00022679"/>
    </source>
</evidence>
<keyword evidence="18" id="KW-0460">Magnesium</keyword>
<feature type="binding site" evidence="18">
    <location>
        <position position="117"/>
    </location>
    <ligand>
        <name>a divalent metal cation</name>
        <dbReference type="ChEBI" id="CHEBI:60240"/>
    </ligand>
</feature>
<dbReference type="PANTHER" id="PTHR34299">
    <property type="entry name" value="DIACYLGLYCEROL KINASE"/>
    <property type="match status" value="1"/>
</dbReference>
<evidence type="ECO:0000256" key="17">
    <source>
        <dbReference type="PIRSR" id="PIRSR600829-3"/>
    </source>
</evidence>
<keyword evidence="11" id="KW-0443">Lipid metabolism</keyword>
<keyword evidence="4" id="KW-0444">Lipid biosynthesis</keyword>
<gene>
    <name evidence="20" type="ORF">Mic7113_0755</name>
</gene>
<evidence type="ECO:0000256" key="2">
    <source>
        <dbReference type="ARBA" id="ARBA00005967"/>
    </source>
</evidence>
<dbReference type="Pfam" id="PF01219">
    <property type="entry name" value="DAGK_prokar"/>
    <property type="match status" value="1"/>
</dbReference>
<protein>
    <submittedName>
        <fullName evidence="20">Diacylglycerol kinase</fullName>
    </submittedName>
</protein>
<evidence type="ECO:0000256" key="10">
    <source>
        <dbReference type="ARBA" id="ARBA00022989"/>
    </source>
</evidence>
<evidence type="ECO:0000256" key="19">
    <source>
        <dbReference type="SAM" id="Phobius"/>
    </source>
</evidence>
<feature type="binding site" evidence="16">
    <location>
        <position position="110"/>
    </location>
    <ligand>
        <name>substrate</name>
    </ligand>
</feature>
<dbReference type="AlphaFoldDB" id="K9WA27"/>
<dbReference type="CDD" id="cd14265">
    <property type="entry name" value="UDPK_IM_like"/>
    <property type="match status" value="1"/>
</dbReference>
<evidence type="ECO:0000256" key="8">
    <source>
        <dbReference type="ARBA" id="ARBA00022777"/>
    </source>
</evidence>
<feature type="transmembrane region" description="Helical" evidence="19">
    <location>
        <begin position="74"/>
        <end position="91"/>
    </location>
</feature>
<feature type="transmembrane region" description="Helical" evidence="19">
    <location>
        <begin position="97"/>
        <end position="120"/>
    </location>
</feature>
<dbReference type="EMBL" id="CP003630">
    <property type="protein sequence ID" value="AFZ16666.1"/>
    <property type="molecule type" value="Genomic_DNA"/>
</dbReference>
<comment type="subcellular location">
    <subcellularLocation>
        <location evidence="1">Cell membrane</location>
        <topology evidence="1">Multi-pass membrane protein</topology>
    </subcellularLocation>
</comment>
<dbReference type="GO" id="GO:0008654">
    <property type="term" value="P:phospholipid biosynthetic process"/>
    <property type="evidence" value="ECO:0007669"/>
    <property type="project" value="UniProtKB-KW"/>
</dbReference>